<evidence type="ECO:0000313" key="2">
    <source>
        <dbReference type="Proteomes" id="UP001187221"/>
    </source>
</evidence>
<organism evidence="1 2">
    <name type="scientific">Novosphingobium pituita</name>
    <dbReference type="NCBI Taxonomy" id="3056842"/>
    <lineage>
        <taxon>Bacteria</taxon>
        <taxon>Pseudomonadati</taxon>
        <taxon>Pseudomonadota</taxon>
        <taxon>Alphaproteobacteria</taxon>
        <taxon>Sphingomonadales</taxon>
        <taxon>Sphingomonadaceae</taxon>
        <taxon>Novosphingobium</taxon>
    </lineage>
</organism>
<dbReference type="RefSeq" id="WP_317973376.1">
    <property type="nucleotide sequence ID" value="NZ_BTFW01000001.1"/>
</dbReference>
<accession>A0ABQ6P404</accession>
<sequence length="64" mass="6946">MSAEGRRPHRFTHADVRKLTCNVAAGVAKVGIGARITLEPTGKIVIIMAPNTDDESDNEWADLE</sequence>
<dbReference type="Proteomes" id="UP001187221">
    <property type="component" value="Unassembled WGS sequence"/>
</dbReference>
<protein>
    <submittedName>
        <fullName evidence="1">Uncharacterized protein</fullName>
    </submittedName>
</protein>
<reference evidence="1 2" key="1">
    <citation type="submission" date="2023-06" db="EMBL/GenBank/DDBJ databases">
        <title>Draft genome sequence of Novosphingobium sp. strain IK01.</title>
        <authorList>
            <person name="Hatamoto M."/>
            <person name="Ikarashi T."/>
            <person name="Yamaguchi T."/>
        </authorList>
    </citation>
    <scope>NUCLEOTIDE SEQUENCE [LARGE SCALE GENOMIC DNA]</scope>
    <source>
        <strain evidence="1 2">IK01</strain>
    </source>
</reference>
<keyword evidence="2" id="KW-1185">Reference proteome</keyword>
<dbReference type="EMBL" id="BTFW01000001">
    <property type="protein sequence ID" value="GMM59521.1"/>
    <property type="molecule type" value="Genomic_DNA"/>
</dbReference>
<gene>
    <name evidence="1" type="ORF">NUTIK01_02980</name>
</gene>
<proteinExistence type="predicted"/>
<evidence type="ECO:0000313" key="1">
    <source>
        <dbReference type="EMBL" id="GMM59521.1"/>
    </source>
</evidence>
<comment type="caution">
    <text evidence="1">The sequence shown here is derived from an EMBL/GenBank/DDBJ whole genome shotgun (WGS) entry which is preliminary data.</text>
</comment>
<name>A0ABQ6P404_9SPHN</name>